<accession>A0ABC8VF38</accession>
<dbReference type="PANTHER" id="PTHR47723:SF17">
    <property type="entry name" value="OS05G0353850 PROTEIN"/>
    <property type="match status" value="1"/>
</dbReference>
<dbReference type="Pfam" id="PF13456">
    <property type="entry name" value="RVT_3"/>
    <property type="match status" value="1"/>
</dbReference>
<dbReference type="InterPro" id="IPR036397">
    <property type="entry name" value="RNaseH_sf"/>
</dbReference>
<gene>
    <name evidence="2" type="ORF">URODEC1_LOCUS2841</name>
</gene>
<dbReference type="InterPro" id="IPR002156">
    <property type="entry name" value="RNaseH_domain"/>
</dbReference>
<dbReference type="InterPro" id="IPR044730">
    <property type="entry name" value="RNase_H-like_dom_plant"/>
</dbReference>
<dbReference type="PANTHER" id="PTHR47723">
    <property type="entry name" value="OS05G0353850 PROTEIN"/>
    <property type="match status" value="1"/>
</dbReference>
<evidence type="ECO:0000259" key="1">
    <source>
        <dbReference type="Pfam" id="PF13456"/>
    </source>
</evidence>
<dbReference type="Gene3D" id="3.30.420.10">
    <property type="entry name" value="Ribonuclease H-like superfamily/Ribonuclease H"/>
    <property type="match status" value="1"/>
</dbReference>
<evidence type="ECO:0000313" key="2">
    <source>
        <dbReference type="EMBL" id="CAL4889667.1"/>
    </source>
</evidence>
<protein>
    <recommendedName>
        <fullName evidence="1">RNase H type-1 domain-containing protein</fullName>
    </recommendedName>
</protein>
<dbReference type="AlphaFoldDB" id="A0ABC8VF38"/>
<keyword evidence="3" id="KW-1185">Reference proteome</keyword>
<dbReference type="EMBL" id="OZ075111">
    <property type="protein sequence ID" value="CAL4889667.1"/>
    <property type="molecule type" value="Genomic_DNA"/>
</dbReference>
<dbReference type="InterPro" id="IPR012337">
    <property type="entry name" value="RNaseH-like_sf"/>
</dbReference>
<sequence length="227" mass="25358">MASSIVLPVSAIHHRHPSQLPSACLPTQRWQPVQRHATPAAYPPPPPPRTIRVRWTPPRTGWYKLNFDGSVLHDGSGRASIGGAIRDSAGRVAAAFAERTPHAPIGVVEARALIRGLRLAEDGGFIHRLVVEGDDLTLVRLLRGESRQTRISRDVEEDILELLGRFRGGCEVHQHVYREGNRVADALCHEAYRCPGVWIDRTVPFRVYEKVEDDRHGVAHDRALLRV</sequence>
<reference evidence="3" key="1">
    <citation type="submission" date="2024-06" db="EMBL/GenBank/DDBJ databases">
        <authorList>
            <person name="Ryan C."/>
        </authorList>
    </citation>
    <scope>NUCLEOTIDE SEQUENCE [LARGE SCALE GENOMIC DNA]</scope>
</reference>
<dbReference type="SUPFAM" id="SSF53098">
    <property type="entry name" value="Ribonuclease H-like"/>
    <property type="match status" value="1"/>
</dbReference>
<reference evidence="2 3" key="2">
    <citation type="submission" date="2024-10" db="EMBL/GenBank/DDBJ databases">
        <authorList>
            <person name="Ryan C."/>
        </authorList>
    </citation>
    <scope>NUCLEOTIDE SEQUENCE [LARGE SCALE GENOMIC DNA]</scope>
</reference>
<name>A0ABC8VF38_9POAL</name>
<dbReference type="Proteomes" id="UP001497457">
    <property type="component" value="Chromosome 1b"/>
</dbReference>
<feature type="domain" description="RNase H type-1" evidence="1">
    <location>
        <begin position="66"/>
        <end position="191"/>
    </location>
</feature>
<dbReference type="CDD" id="cd06222">
    <property type="entry name" value="RNase_H_like"/>
    <property type="match status" value="1"/>
</dbReference>
<dbReference type="InterPro" id="IPR053151">
    <property type="entry name" value="RNase_H-like"/>
</dbReference>
<evidence type="ECO:0000313" key="3">
    <source>
        <dbReference type="Proteomes" id="UP001497457"/>
    </source>
</evidence>
<organism evidence="2 3">
    <name type="scientific">Urochloa decumbens</name>
    <dbReference type="NCBI Taxonomy" id="240449"/>
    <lineage>
        <taxon>Eukaryota</taxon>
        <taxon>Viridiplantae</taxon>
        <taxon>Streptophyta</taxon>
        <taxon>Embryophyta</taxon>
        <taxon>Tracheophyta</taxon>
        <taxon>Spermatophyta</taxon>
        <taxon>Magnoliopsida</taxon>
        <taxon>Liliopsida</taxon>
        <taxon>Poales</taxon>
        <taxon>Poaceae</taxon>
        <taxon>PACMAD clade</taxon>
        <taxon>Panicoideae</taxon>
        <taxon>Panicodae</taxon>
        <taxon>Paniceae</taxon>
        <taxon>Melinidinae</taxon>
        <taxon>Urochloa</taxon>
    </lineage>
</organism>
<proteinExistence type="predicted"/>